<reference evidence="1 2" key="1">
    <citation type="journal article" date="2011" name="PLoS ONE">
        <title>Haloquadratum walsbyi: limited diversity in a global pond.</title>
        <authorList>
            <person name="Dyall-Smith M."/>
            <person name="Pfeiffer F."/>
            <person name="Klee K."/>
            <person name="Palm P."/>
            <person name="Gross K."/>
            <person name="Schuster S.C."/>
            <person name="Rampp M."/>
            <person name="Oesterhelt D."/>
        </authorList>
    </citation>
    <scope>NUCLEOTIDE SEQUENCE [LARGE SCALE GENOMIC DNA]</scope>
    <source>
        <strain evidence="2">DSM 16854 / JCM 12705 / C23</strain>
    </source>
</reference>
<sequence>MRDLLIVTESVLTVLAYEEAYGWNTVIRFENTTKFKKAVTAIVEYREYDLSEEDIKIIVADYQYLYEAGFE</sequence>
<dbReference type="AlphaFoldDB" id="G0LLT1"/>
<gene>
    <name evidence="1" type="ordered locus">Hqrw_3271</name>
</gene>
<name>G0LLT1_HALWC</name>
<protein>
    <submittedName>
        <fullName evidence="1">Uncharacterized protein</fullName>
    </submittedName>
</protein>
<proteinExistence type="predicted"/>
<organism evidence="1 2">
    <name type="scientific">Haloquadratum walsbyi (strain DSM 16854 / JCM 12705 / C23)</name>
    <dbReference type="NCBI Taxonomy" id="768065"/>
    <lineage>
        <taxon>Archaea</taxon>
        <taxon>Methanobacteriati</taxon>
        <taxon>Methanobacteriota</taxon>
        <taxon>Stenosarchaea group</taxon>
        <taxon>Halobacteria</taxon>
        <taxon>Halobacteriales</taxon>
        <taxon>Haloferacaceae</taxon>
        <taxon>Haloquadratum</taxon>
    </lineage>
</organism>
<dbReference type="Proteomes" id="UP000007954">
    <property type="component" value="Chromosome"/>
</dbReference>
<evidence type="ECO:0000313" key="1">
    <source>
        <dbReference type="EMBL" id="CCC41051.1"/>
    </source>
</evidence>
<dbReference type="HOGENOM" id="CLU_2730312_0_0_2"/>
<dbReference type="EMBL" id="FR746099">
    <property type="protein sequence ID" value="CCC41051.1"/>
    <property type="molecule type" value="Genomic_DNA"/>
</dbReference>
<accession>G0LLT1</accession>
<dbReference type="KEGG" id="hwc:Hqrw_3271"/>
<evidence type="ECO:0000313" key="2">
    <source>
        <dbReference type="Proteomes" id="UP000007954"/>
    </source>
</evidence>